<dbReference type="SUPFAM" id="SSF88946">
    <property type="entry name" value="Sigma2 domain of RNA polymerase sigma factors"/>
    <property type="match status" value="1"/>
</dbReference>
<keyword evidence="4" id="KW-0238">DNA-binding</keyword>
<evidence type="ECO:0000256" key="1">
    <source>
        <dbReference type="ARBA" id="ARBA00010641"/>
    </source>
</evidence>
<dbReference type="InterPro" id="IPR039425">
    <property type="entry name" value="RNA_pol_sigma-70-like"/>
</dbReference>
<reference evidence="8" key="1">
    <citation type="submission" date="2021-01" db="EMBL/GenBank/DDBJ databases">
        <title>Novel species in genus Nocardioides.</title>
        <authorList>
            <person name="Zhang G."/>
        </authorList>
    </citation>
    <scope>NUCLEOTIDE SEQUENCE</scope>
    <source>
        <strain evidence="8">Zg-536</strain>
    </source>
</reference>
<accession>A0A938Y2X0</accession>
<dbReference type="AlphaFoldDB" id="A0A938Y2X0"/>
<evidence type="ECO:0000313" key="8">
    <source>
        <dbReference type="EMBL" id="MBM9460891.1"/>
    </source>
</evidence>
<dbReference type="InterPro" id="IPR036388">
    <property type="entry name" value="WH-like_DNA-bd_sf"/>
</dbReference>
<gene>
    <name evidence="8" type="ORF">JK386_13385</name>
</gene>
<comment type="caution">
    <text evidence="8">The sequence shown here is derived from an EMBL/GenBank/DDBJ whole genome shotgun (WGS) entry which is preliminary data.</text>
</comment>
<comment type="similarity">
    <text evidence="1">Belongs to the sigma-70 factor family. ECF subfamily.</text>
</comment>
<feature type="domain" description="RNA polymerase sigma-70 region 2" evidence="6">
    <location>
        <begin position="29"/>
        <end position="92"/>
    </location>
</feature>
<dbReference type="CDD" id="cd06171">
    <property type="entry name" value="Sigma70_r4"/>
    <property type="match status" value="1"/>
</dbReference>
<evidence type="ECO:0000256" key="2">
    <source>
        <dbReference type="ARBA" id="ARBA00023015"/>
    </source>
</evidence>
<dbReference type="GO" id="GO:0016987">
    <property type="term" value="F:sigma factor activity"/>
    <property type="evidence" value="ECO:0007669"/>
    <property type="project" value="UniProtKB-KW"/>
</dbReference>
<dbReference type="InterPro" id="IPR013324">
    <property type="entry name" value="RNA_pol_sigma_r3/r4-like"/>
</dbReference>
<dbReference type="Gene3D" id="1.10.1740.10">
    <property type="match status" value="1"/>
</dbReference>
<evidence type="ECO:0000256" key="3">
    <source>
        <dbReference type="ARBA" id="ARBA00023082"/>
    </source>
</evidence>
<evidence type="ECO:0000313" key="9">
    <source>
        <dbReference type="Proteomes" id="UP000663791"/>
    </source>
</evidence>
<keyword evidence="3" id="KW-0731">Sigma factor</keyword>
<protein>
    <submittedName>
        <fullName evidence="8">Sigma-70 family RNA polymerase sigma factor</fullName>
    </submittedName>
</protein>
<dbReference type="PANTHER" id="PTHR43133">
    <property type="entry name" value="RNA POLYMERASE ECF-TYPE SIGMA FACTO"/>
    <property type="match status" value="1"/>
</dbReference>
<dbReference type="InterPro" id="IPR013325">
    <property type="entry name" value="RNA_pol_sigma_r2"/>
</dbReference>
<dbReference type="Pfam" id="PF08281">
    <property type="entry name" value="Sigma70_r4_2"/>
    <property type="match status" value="1"/>
</dbReference>
<evidence type="ECO:0000259" key="7">
    <source>
        <dbReference type="Pfam" id="PF08281"/>
    </source>
</evidence>
<keyword evidence="9" id="KW-1185">Reference proteome</keyword>
<sequence length="192" mass="21256">MDPDPTTDAASLEHAEHAAYAEYAAYVEQSWPTLVRAAMFLGARPHEAEDVAQTTLVRCFTGWAKVSAADDRDAYVYRMLLNCLHDLRRTRWYRDRQHDDPQVLERATRAAGARGTDEAERIAIADAVHRALGSLSKPNRDVVVLRYFVQLSERQTAAVLGVAPGTVKSRLSRALARLAGDDHLLDLSGGTK</sequence>
<organism evidence="8 9">
    <name type="scientific">Nocardioides faecalis</name>
    <dbReference type="NCBI Taxonomy" id="2803858"/>
    <lineage>
        <taxon>Bacteria</taxon>
        <taxon>Bacillati</taxon>
        <taxon>Actinomycetota</taxon>
        <taxon>Actinomycetes</taxon>
        <taxon>Propionibacteriales</taxon>
        <taxon>Nocardioidaceae</taxon>
        <taxon>Nocardioides</taxon>
    </lineage>
</organism>
<dbReference type="InterPro" id="IPR013249">
    <property type="entry name" value="RNA_pol_sigma70_r4_t2"/>
</dbReference>
<dbReference type="GO" id="GO:0006352">
    <property type="term" value="P:DNA-templated transcription initiation"/>
    <property type="evidence" value="ECO:0007669"/>
    <property type="project" value="InterPro"/>
</dbReference>
<dbReference type="RefSeq" id="WP_205292205.1">
    <property type="nucleotide sequence ID" value="NZ_CP074406.1"/>
</dbReference>
<keyword evidence="2" id="KW-0805">Transcription regulation</keyword>
<evidence type="ECO:0000259" key="6">
    <source>
        <dbReference type="Pfam" id="PF04542"/>
    </source>
</evidence>
<dbReference type="SUPFAM" id="SSF88659">
    <property type="entry name" value="Sigma3 and sigma4 domains of RNA polymerase sigma factors"/>
    <property type="match status" value="1"/>
</dbReference>
<dbReference type="Gene3D" id="1.10.10.10">
    <property type="entry name" value="Winged helix-like DNA-binding domain superfamily/Winged helix DNA-binding domain"/>
    <property type="match status" value="1"/>
</dbReference>
<dbReference type="InterPro" id="IPR014284">
    <property type="entry name" value="RNA_pol_sigma-70_dom"/>
</dbReference>
<dbReference type="PANTHER" id="PTHR43133:SF50">
    <property type="entry name" value="ECF RNA POLYMERASE SIGMA FACTOR SIGM"/>
    <property type="match status" value="1"/>
</dbReference>
<dbReference type="Proteomes" id="UP000663791">
    <property type="component" value="Unassembled WGS sequence"/>
</dbReference>
<keyword evidence="5" id="KW-0804">Transcription</keyword>
<dbReference type="GO" id="GO:0003677">
    <property type="term" value="F:DNA binding"/>
    <property type="evidence" value="ECO:0007669"/>
    <property type="project" value="UniProtKB-KW"/>
</dbReference>
<feature type="domain" description="RNA polymerase sigma factor 70 region 4 type 2" evidence="7">
    <location>
        <begin position="126"/>
        <end position="178"/>
    </location>
</feature>
<dbReference type="NCBIfam" id="TIGR02937">
    <property type="entry name" value="sigma70-ECF"/>
    <property type="match status" value="1"/>
</dbReference>
<dbReference type="Pfam" id="PF04542">
    <property type="entry name" value="Sigma70_r2"/>
    <property type="match status" value="1"/>
</dbReference>
<evidence type="ECO:0000256" key="5">
    <source>
        <dbReference type="ARBA" id="ARBA00023163"/>
    </source>
</evidence>
<name>A0A938Y2X0_9ACTN</name>
<dbReference type="InterPro" id="IPR007627">
    <property type="entry name" value="RNA_pol_sigma70_r2"/>
</dbReference>
<proteinExistence type="inferred from homology"/>
<dbReference type="EMBL" id="JAERTX010000012">
    <property type="protein sequence ID" value="MBM9460891.1"/>
    <property type="molecule type" value="Genomic_DNA"/>
</dbReference>
<evidence type="ECO:0000256" key="4">
    <source>
        <dbReference type="ARBA" id="ARBA00023125"/>
    </source>
</evidence>